<evidence type="ECO:0000256" key="2">
    <source>
        <dbReference type="SAM" id="MobiDB-lite"/>
    </source>
</evidence>
<dbReference type="SMART" id="SM00028">
    <property type="entry name" value="TPR"/>
    <property type="match status" value="2"/>
</dbReference>
<gene>
    <name evidence="3" type="ORF">PN36_26735</name>
</gene>
<feature type="region of interest" description="Disordered" evidence="2">
    <location>
        <begin position="512"/>
        <end position="535"/>
    </location>
</feature>
<name>A0A0A6PCM0_9GAMM</name>
<dbReference type="Proteomes" id="UP000030428">
    <property type="component" value="Unassembled WGS sequence"/>
</dbReference>
<dbReference type="Gene3D" id="1.25.40.10">
    <property type="entry name" value="Tetratricopeptide repeat domain"/>
    <property type="match status" value="1"/>
</dbReference>
<keyword evidence="1" id="KW-0802">TPR repeat</keyword>
<accession>A0A0A6PCM0</accession>
<keyword evidence="4" id="KW-1185">Reference proteome</keyword>
<dbReference type="AlphaFoldDB" id="A0A0A6PCM0"/>
<proteinExistence type="predicted"/>
<protein>
    <submittedName>
        <fullName evidence="3">Uncharacterized protein</fullName>
    </submittedName>
</protein>
<evidence type="ECO:0000256" key="1">
    <source>
        <dbReference type="PROSITE-ProRule" id="PRU00339"/>
    </source>
</evidence>
<dbReference type="InterPro" id="IPR011990">
    <property type="entry name" value="TPR-like_helical_dom_sf"/>
</dbReference>
<dbReference type="SUPFAM" id="SSF48452">
    <property type="entry name" value="TPR-like"/>
    <property type="match status" value="1"/>
</dbReference>
<feature type="region of interest" description="Disordered" evidence="2">
    <location>
        <begin position="547"/>
        <end position="567"/>
    </location>
</feature>
<dbReference type="EMBL" id="JSZA02000159">
    <property type="protein sequence ID" value="KHD07984.1"/>
    <property type="molecule type" value="Genomic_DNA"/>
</dbReference>
<reference evidence="3 4" key="1">
    <citation type="journal article" date="2016" name="Front. Microbiol.">
        <title>Single-Cell (Meta-)Genomics of a Dimorphic Candidatus Thiomargarita nelsonii Reveals Genomic Plasticity.</title>
        <authorList>
            <person name="Flood B.E."/>
            <person name="Fliss P."/>
            <person name="Jones D.S."/>
            <person name="Dick G.J."/>
            <person name="Jain S."/>
            <person name="Kaster A.K."/>
            <person name="Winkel M."/>
            <person name="Mussmann M."/>
            <person name="Bailey J."/>
        </authorList>
    </citation>
    <scope>NUCLEOTIDE SEQUENCE [LARGE SCALE GENOMIC DNA]</scope>
    <source>
        <strain evidence="3">Hydrate Ridge</strain>
    </source>
</reference>
<evidence type="ECO:0000313" key="4">
    <source>
        <dbReference type="Proteomes" id="UP000030428"/>
    </source>
</evidence>
<sequence>MTNKKFKVVKLPQARLRTISQLQQLQASTPTDLRLAHNLGVLCFWSASHLTDIQKAKAYWHHFIANWAIVLENDEFWNAWVTQRSHVYGEKISKQTAETARQAILERLLHSLSMFDSKLQSIYSGFPLKLTFHLEIKAIRLLKQAGGLQLDNDAADTIFCGPMMVRHLGLSSNIAKFIHDLPDLSKSLNHLFELFNSLNSDQKNKLSNSLNSENKEHLMFCFSELGPAFIHLDQGNPRKTLDLLVMPRCKKCGSSQSSPLSLAEKNIIPPRVCSENCAQFETRNPAYTQLDKRGKVLFQHALKLMAEAHIALVEQRIRENPPETTAMAQHWQDTLNAATEIDAGDQFQKRLIEMTVGRAIALERQKRLDDAISLLEAAKQLGEYDQINAKLAELLTDRGVKAGNSGHWDDAVTNLRQALELNPHVTRIRTNLIIALRSGAAHYFQSDNKKPSLSLLENARDVLQAGLEFDENNEKWQRELFEVRRELANARNTLAAGSSDSVEQIFEALFKGLDDDEPENKENQGGTKPTTGAGGRLDLLSKLAEAASTMDGDENDEPKPGSKSGTVAPAVAKSVQACLEKTGLKYRRQGENRYKLLFKTEKREGLIIQLQIVDDFVIILAPIRGLRDETKILYNLLRVTYTTDIHKICHGSDGNLRLVAEVPATVLTPQTLEYLIRDSINILDVSDQTFASFDDLKKHIDKMQFIRMMQTSENNPRENNRQELLASLLQHGDRGNNASTAVEKIQELCKNLRQCQCQRLSDDRFHLKCELPGLENGINIVVICNGDAASFIARMSGISPDSNNRRFYQRLAEINYEMNVCKVALDSDDELAFMYELPSLNEAVFYQMLERLREYVGHYGMELAMLA</sequence>
<comment type="caution">
    <text evidence="3">The sequence shown here is derived from an EMBL/GenBank/DDBJ whole genome shotgun (WGS) entry which is preliminary data.</text>
</comment>
<dbReference type="PROSITE" id="PS50005">
    <property type="entry name" value="TPR"/>
    <property type="match status" value="1"/>
</dbReference>
<dbReference type="InterPro" id="IPR019734">
    <property type="entry name" value="TPR_rpt"/>
</dbReference>
<evidence type="ECO:0000313" key="3">
    <source>
        <dbReference type="EMBL" id="KHD07984.1"/>
    </source>
</evidence>
<organism evidence="3 4">
    <name type="scientific">Candidatus Thiomargarita nelsonii</name>
    <dbReference type="NCBI Taxonomy" id="1003181"/>
    <lineage>
        <taxon>Bacteria</taxon>
        <taxon>Pseudomonadati</taxon>
        <taxon>Pseudomonadota</taxon>
        <taxon>Gammaproteobacteria</taxon>
        <taxon>Thiotrichales</taxon>
        <taxon>Thiotrichaceae</taxon>
        <taxon>Thiomargarita</taxon>
    </lineage>
</organism>
<feature type="repeat" description="TPR" evidence="1">
    <location>
        <begin position="392"/>
        <end position="425"/>
    </location>
</feature>